<proteinExistence type="predicted"/>
<reference evidence="1 2" key="1">
    <citation type="submission" date="2024-01" db="EMBL/GenBank/DDBJ databases">
        <title>The complete chloroplast genome sequence of Lithospermum erythrorhizon: insights into the phylogenetic relationship among Boraginaceae species and the maternal lineages of purple gromwells.</title>
        <authorList>
            <person name="Okada T."/>
            <person name="Watanabe K."/>
        </authorList>
    </citation>
    <scope>NUCLEOTIDE SEQUENCE [LARGE SCALE GENOMIC DNA]</scope>
</reference>
<evidence type="ECO:0000313" key="2">
    <source>
        <dbReference type="Proteomes" id="UP001454036"/>
    </source>
</evidence>
<dbReference type="AlphaFoldDB" id="A0AAV3NJQ3"/>
<dbReference type="PANTHER" id="PTHR33702:SF16">
    <property type="match status" value="1"/>
</dbReference>
<dbReference type="PANTHER" id="PTHR33702">
    <property type="entry name" value="BNAA09G40010D PROTEIN"/>
    <property type="match status" value="1"/>
</dbReference>
<comment type="caution">
    <text evidence="1">The sequence shown here is derived from an EMBL/GenBank/DDBJ whole genome shotgun (WGS) entry which is preliminary data.</text>
</comment>
<organism evidence="1 2">
    <name type="scientific">Lithospermum erythrorhizon</name>
    <name type="common">Purple gromwell</name>
    <name type="synonym">Lithospermum officinale var. erythrorhizon</name>
    <dbReference type="NCBI Taxonomy" id="34254"/>
    <lineage>
        <taxon>Eukaryota</taxon>
        <taxon>Viridiplantae</taxon>
        <taxon>Streptophyta</taxon>
        <taxon>Embryophyta</taxon>
        <taxon>Tracheophyta</taxon>
        <taxon>Spermatophyta</taxon>
        <taxon>Magnoliopsida</taxon>
        <taxon>eudicotyledons</taxon>
        <taxon>Gunneridae</taxon>
        <taxon>Pentapetalae</taxon>
        <taxon>asterids</taxon>
        <taxon>lamiids</taxon>
        <taxon>Boraginales</taxon>
        <taxon>Boraginaceae</taxon>
        <taxon>Boraginoideae</taxon>
        <taxon>Lithospermeae</taxon>
        <taxon>Lithospermum</taxon>
    </lineage>
</organism>
<dbReference type="Proteomes" id="UP001454036">
    <property type="component" value="Unassembled WGS sequence"/>
</dbReference>
<keyword evidence="2" id="KW-1185">Reference proteome</keyword>
<gene>
    <name evidence="1" type="ORF">LIER_00751</name>
</gene>
<dbReference type="EMBL" id="BAABME010000062">
    <property type="protein sequence ID" value="GAA0139142.1"/>
    <property type="molecule type" value="Genomic_DNA"/>
</dbReference>
<protein>
    <recommendedName>
        <fullName evidence="3">Ribosomal protein L20</fullName>
    </recommendedName>
</protein>
<sequence>MDIILNPFNGNIKRYWRRRKYERLDGIKGRRNMKVVRFGGTTKRSWRFRVFKRLHLKIILSPIKLWNKFKNSYINMMLQLVGNGTTSLFGGKRIPKGRQVASKYSNIEFENRLVFEIYKNLVASMELNSYH</sequence>
<accession>A0AAV3NJQ3</accession>
<name>A0AAV3NJQ3_LITER</name>
<evidence type="ECO:0000313" key="1">
    <source>
        <dbReference type="EMBL" id="GAA0139142.1"/>
    </source>
</evidence>
<evidence type="ECO:0008006" key="3">
    <source>
        <dbReference type="Google" id="ProtNLM"/>
    </source>
</evidence>